<evidence type="ECO:0000256" key="1">
    <source>
        <dbReference type="ARBA" id="ARBA00001936"/>
    </source>
</evidence>
<dbReference type="PROSITE" id="PS51462">
    <property type="entry name" value="NUDIX"/>
    <property type="match status" value="1"/>
</dbReference>
<dbReference type="InterPro" id="IPR020084">
    <property type="entry name" value="NUDIX_hydrolase_CS"/>
</dbReference>
<sequence length="201" mass="23401">MDLEELKRKLAKHEPRSLGIKNIYSVLIPLIYVDGELSLLYETRALSLSKQPGEVSFPGGMVEKGESYLEAAIRETIEELNIYSEEIEVIKKGDYFISPYNFIINSYIGFIDRELLTIEFSRDEVDSLFTVPIEFLKNNSPAIHYAEIITSTEDGFPYELIPNGKNYKWRKGKYPIYFYQYKKNIIWGLTARLTKEFIDLL</sequence>
<dbReference type="EMBL" id="SRME01000005">
    <property type="protein sequence ID" value="TGG87259.1"/>
    <property type="molecule type" value="Genomic_DNA"/>
</dbReference>
<evidence type="ECO:0000259" key="7">
    <source>
        <dbReference type="PROSITE" id="PS51462"/>
    </source>
</evidence>
<reference evidence="8 9" key="1">
    <citation type="submission" date="2019-04" db="EMBL/GenBank/DDBJ databases">
        <title>Draft genome sequence data and analysis of a Fermenting Bacterium, Geotoga petraea strain HO-Geo1, isolated from heavy-oil petroleum reservoir in Russia.</title>
        <authorList>
            <person name="Grouzdev D.S."/>
            <person name="Semenova E.M."/>
            <person name="Sokolova D.S."/>
            <person name="Tourova T.P."/>
            <person name="Poltaraus A.B."/>
            <person name="Nazina T.N."/>
        </authorList>
    </citation>
    <scope>NUCLEOTIDE SEQUENCE [LARGE SCALE GENOMIC DNA]</scope>
    <source>
        <strain evidence="8 9">HO-Geo1</strain>
    </source>
</reference>
<comment type="cofactor">
    <cofactor evidence="1">
        <name>Mn(2+)</name>
        <dbReference type="ChEBI" id="CHEBI:29035"/>
    </cofactor>
</comment>
<dbReference type="Pfam" id="PF00293">
    <property type="entry name" value="NUDIX"/>
    <property type="match status" value="1"/>
</dbReference>
<feature type="domain" description="Nudix hydrolase" evidence="7">
    <location>
        <begin position="21"/>
        <end position="156"/>
    </location>
</feature>
<dbReference type="Proteomes" id="UP000297288">
    <property type="component" value="Unassembled WGS sequence"/>
</dbReference>
<dbReference type="SUPFAM" id="SSF55811">
    <property type="entry name" value="Nudix"/>
    <property type="match status" value="1"/>
</dbReference>
<dbReference type="InterPro" id="IPR045121">
    <property type="entry name" value="CoAse"/>
</dbReference>
<evidence type="ECO:0000256" key="4">
    <source>
        <dbReference type="ARBA" id="ARBA00022801"/>
    </source>
</evidence>
<evidence type="ECO:0000256" key="3">
    <source>
        <dbReference type="ARBA" id="ARBA00022723"/>
    </source>
</evidence>
<evidence type="ECO:0000256" key="6">
    <source>
        <dbReference type="ARBA" id="ARBA00023211"/>
    </source>
</evidence>
<dbReference type="PANTHER" id="PTHR12992:SF11">
    <property type="entry name" value="MITOCHONDRIAL COENZYME A DIPHOSPHATASE NUDT8"/>
    <property type="match status" value="1"/>
</dbReference>
<organism evidence="8 9">
    <name type="scientific">Geotoga petraea</name>
    <dbReference type="NCBI Taxonomy" id="28234"/>
    <lineage>
        <taxon>Bacteria</taxon>
        <taxon>Thermotogati</taxon>
        <taxon>Thermotogota</taxon>
        <taxon>Thermotogae</taxon>
        <taxon>Petrotogales</taxon>
        <taxon>Petrotogaceae</taxon>
        <taxon>Geotoga</taxon>
    </lineage>
</organism>
<dbReference type="InterPro" id="IPR015797">
    <property type="entry name" value="NUDIX_hydrolase-like_dom_sf"/>
</dbReference>
<keyword evidence="5" id="KW-0460">Magnesium</keyword>
<name>A0A4Z0W1Z5_9BACT</name>
<dbReference type="PROSITE" id="PS00893">
    <property type="entry name" value="NUDIX_BOX"/>
    <property type="match status" value="1"/>
</dbReference>
<proteinExistence type="predicted"/>
<evidence type="ECO:0000313" key="9">
    <source>
        <dbReference type="Proteomes" id="UP000297288"/>
    </source>
</evidence>
<protein>
    <submittedName>
        <fullName evidence="8">CoA pyrophosphatase</fullName>
    </submittedName>
</protein>
<keyword evidence="4" id="KW-0378">Hydrolase</keyword>
<comment type="cofactor">
    <cofactor evidence="2">
        <name>Mg(2+)</name>
        <dbReference type="ChEBI" id="CHEBI:18420"/>
    </cofactor>
</comment>
<accession>A0A4Z0W1Z5</accession>
<gene>
    <name evidence="8" type="ORF">E4650_08105</name>
</gene>
<dbReference type="InterPro" id="IPR000086">
    <property type="entry name" value="NUDIX_hydrolase_dom"/>
</dbReference>
<dbReference type="RefSeq" id="WP_135403067.1">
    <property type="nucleotide sequence ID" value="NZ_SRME01000005.1"/>
</dbReference>
<comment type="caution">
    <text evidence="8">The sequence shown here is derived from an EMBL/GenBank/DDBJ whole genome shotgun (WGS) entry which is preliminary data.</text>
</comment>
<evidence type="ECO:0000256" key="5">
    <source>
        <dbReference type="ARBA" id="ARBA00022842"/>
    </source>
</evidence>
<dbReference type="OrthoDB" id="9802805at2"/>
<evidence type="ECO:0000256" key="2">
    <source>
        <dbReference type="ARBA" id="ARBA00001946"/>
    </source>
</evidence>
<dbReference type="Gene3D" id="3.90.79.10">
    <property type="entry name" value="Nucleoside Triphosphate Pyrophosphohydrolase"/>
    <property type="match status" value="1"/>
</dbReference>
<keyword evidence="6" id="KW-0464">Manganese</keyword>
<dbReference type="CDD" id="cd03426">
    <property type="entry name" value="NUDIX_CoAse_Nudt7"/>
    <property type="match status" value="1"/>
</dbReference>
<keyword evidence="3" id="KW-0479">Metal-binding</keyword>
<evidence type="ECO:0000313" key="8">
    <source>
        <dbReference type="EMBL" id="TGG87259.1"/>
    </source>
</evidence>
<dbReference type="GO" id="GO:0010945">
    <property type="term" value="F:coenzyme A diphosphatase activity"/>
    <property type="evidence" value="ECO:0007669"/>
    <property type="project" value="InterPro"/>
</dbReference>
<dbReference type="PANTHER" id="PTHR12992">
    <property type="entry name" value="NUDIX HYDROLASE"/>
    <property type="match status" value="1"/>
</dbReference>
<dbReference type="GO" id="GO:0046872">
    <property type="term" value="F:metal ion binding"/>
    <property type="evidence" value="ECO:0007669"/>
    <property type="project" value="UniProtKB-KW"/>
</dbReference>
<dbReference type="AlphaFoldDB" id="A0A4Z0W1Z5"/>